<organism evidence="5 6">
    <name type="scientific">Deinandra increscens subsp. villosa</name>
    <dbReference type="NCBI Taxonomy" id="3103831"/>
    <lineage>
        <taxon>Eukaryota</taxon>
        <taxon>Viridiplantae</taxon>
        <taxon>Streptophyta</taxon>
        <taxon>Embryophyta</taxon>
        <taxon>Tracheophyta</taxon>
        <taxon>Spermatophyta</taxon>
        <taxon>Magnoliopsida</taxon>
        <taxon>eudicotyledons</taxon>
        <taxon>Gunneridae</taxon>
        <taxon>Pentapetalae</taxon>
        <taxon>asterids</taxon>
        <taxon>campanulids</taxon>
        <taxon>Asterales</taxon>
        <taxon>Asteraceae</taxon>
        <taxon>Asteroideae</taxon>
        <taxon>Heliantheae alliance</taxon>
        <taxon>Madieae</taxon>
        <taxon>Madiinae</taxon>
        <taxon>Deinandra</taxon>
    </lineage>
</organism>
<dbReference type="GO" id="GO:0004869">
    <property type="term" value="F:cysteine-type endopeptidase inhibitor activity"/>
    <property type="evidence" value="ECO:0007669"/>
    <property type="project" value="UniProtKB-KW"/>
</dbReference>
<feature type="domain" description="Cystatin" evidence="4">
    <location>
        <begin position="43"/>
        <end position="127"/>
    </location>
</feature>
<dbReference type="Gene3D" id="3.10.450.10">
    <property type="match status" value="1"/>
</dbReference>
<name>A0AAP0CWY9_9ASTR</name>
<evidence type="ECO:0000256" key="1">
    <source>
        <dbReference type="ARBA" id="ARBA00022690"/>
    </source>
</evidence>
<feature type="signal peptide" evidence="3">
    <location>
        <begin position="1"/>
        <end position="19"/>
    </location>
</feature>
<dbReference type="EMBL" id="JBCNJP010000017">
    <property type="protein sequence ID" value="KAK9064541.1"/>
    <property type="molecule type" value="Genomic_DNA"/>
</dbReference>
<dbReference type="PANTHER" id="PTHR47364:SF2">
    <property type="entry name" value="CYSTEINE PROTEINASE INHIBITOR 5"/>
    <property type="match status" value="1"/>
</dbReference>
<accession>A0AAP0CWY9</accession>
<evidence type="ECO:0000313" key="5">
    <source>
        <dbReference type="EMBL" id="KAK9064541.1"/>
    </source>
</evidence>
<keyword evidence="6" id="KW-1185">Reference proteome</keyword>
<dbReference type="Pfam" id="PF16845">
    <property type="entry name" value="SQAPI"/>
    <property type="match status" value="1"/>
</dbReference>
<gene>
    <name evidence="5" type="ORF">SSX86_015923</name>
</gene>
<protein>
    <recommendedName>
        <fullName evidence="4">Cystatin domain-containing protein</fullName>
    </recommendedName>
</protein>
<dbReference type="InterPro" id="IPR000010">
    <property type="entry name" value="Cystatin_dom"/>
</dbReference>
<dbReference type="SUPFAM" id="SSF54403">
    <property type="entry name" value="Cystatin/monellin"/>
    <property type="match status" value="1"/>
</dbReference>
<feature type="chain" id="PRO_5042913508" description="Cystatin domain-containing protein" evidence="3">
    <location>
        <begin position="20"/>
        <end position="130"/>
    </location>
</feature>
<dbReference type="InterPro" id="IPR046350">
    <property type="entry name" value="Cystatin_sf"/>
</dbReference>
<evidence type="ECO:0000313" key="6">
    <source>
        <dbReference type="Proteomes" id="UP001408789"/>
    </source>
</evidence>
<dbReference type="PANTHER" id="PTHR47364">
    <property type="entry name" value="CYSTEINE PROTEINASE INHIBITOR 5"/>
    <property type="match status" value="1"/>
</dbReference>
<sequence length="130" mass="14699">MPAIHQLLFFIILILTPESMNFGISVLAPRSTHDTLVADWRPIKNLSDTKVVDVAKFAVARHNFEAKTRLVFNDLVDGKIESRTRTDYNLTIAAKDGGDDDDDTLKNYVAIVSDMQYQDFMHLVSFRGPI</sequence>
<comment type="caution">
    <text evidence="5">The sequence shown here is derived from an EMBL/GenBank/DDBJ whole genome shotgun (WGS) entry which is preliminary data.</text>
</comment>
<evidence type="ECO:0000256" key="3">
    <source>
        <dbReference type="SAM" id="SignalP"/>
    </source>
</evidence>
<keyword evidence="1" id="KW-0646">Protease inhibitor</keyword>
<evidence type="ECO:0000259" key="4">
    <source>
        <dbReference type="Pfam" id="PF16845"/>
    </source>
</evidence>
<keyword evidence="3" id="KW-0732">Signal</keyword>
<evidence type="ECO:0000256" key="2">
    <source>
        <dbReference type="ARBA" id="ARBA00022704"/>
    </source>
</evidence>
<dbReference type="AlphaFoldDB" id="A0AAP0CWY9"/>
<proteinExistence type="predicted"/>
<keyword evidence="2" id="KW-0789">Thiol protease inhibitor</keyword>
<dbReference type="Proteomes" id="UP001408789">
    <property type="component" value="Unassembled WGS sequence"/>
</dbReference>
<reference evidence="5 6" key="1">
    <citation type="submission" date="2024-04" db="EMBL/GenBank/DDBJ databases">
        <title>The reference genome of an endangered Asteraceae, Deinandra increscens subsp. villosa, native to the Central Coast of California.</title>
        <authorList>
            <person name="Guilliams M."/>
            <person name="Hasenstab-Lehman K."/>
            <person name="Meyer R."/>
            <person name="Mcevoy S."/>
        </authorList>
    </citation>
    <scope>NUCLEOTIDE SEQUENCE [LARGE SCALE GENOMIC DNA]</scope>
    <source>
        <tissue evidence="5">Leaf</tissue>
    </source>
</reference>